<accession>A0AAC9HLY4</accession>
<evidence type="ECO:0000313" key="3">
    <source>
        <dbReference type="Proteomes" id="UP000095210"/>
    </source>
</evidence>
<sequence length="264" mass="28880">MKSVETIVAAVRASLDDVTPSEMAAYRELILGELLPPLTEAASGSASPELHTAVALLHEVAEDLARAWTRLEAAGHHAESYAQSVLGSDPAAPQAIIPTTDPATGAPAPRPSPKAPEQPASTTPARELTEQESADWAARQRVRLPPRVQGSKTTGRYRDASGEEYEIVSGADAECDRVNEHFRDHGPIPQSKLPNSLSRHVEIKTAYRMVEEGCSRADLVINHRMCARALYNCERIVPRILYVEQILIIHDPVKTHVIKGRRTR</sequence>
<dbReference type="KEGG" id="ahm:TL08_03990"/>
<keyword evidence="3" id="KW-1185">Reference proteome</keyword>
<dbReference type="Pfam" id="PF14428">
    <property type="entry name" value="DddA-like"/>
    <property type="match status" value="1"/>
</dbReference>
<evidence type="ECO:0000313" key="2">
    <source>
        <dbReference type="EMBL" id="AOS61628.1"/>
    </source>
</evidence>
<evidence type="ECO:0000256" key="1">
    <source>
        <dbReference type="SAM" id="MobiDB-lite"/>
    </source>
</evidence>
<organism evidence="2 3">
    <name type="scientific">Actinoalloteichus hymeniacidonis</name>
    <dbReference type="NCBI Taxonomy" id="340345"/>
    <lineage>
        <taxon>Bacteria</taxon>
        <taxon>Bacillati</taxon>
        <taxon>Actinomycetota</taxon>
        <taxon>Actinomycetes</taxon>
        <taxon>Pseudonocardiales</taxon>
        <taxon>Pseudonocardiaceae</taxon>
        <taxon>Actinoalloteichus</taxon>
    </lineage>
</organism>
<dbReference type="Proteomes" id="UP000095210">
    <property type="component" value="Chromosome"/>
</dbReference>
<feature type="region of interest" description="Disordered" evidence="1">
    <location>
        <begin position="82"/>
        <end position="139"/>
    </location>
</feature>
<dbReference type="AlphaFoldDB" id="A0AAC9HLY4"/>
<dbReference type="RefSeq" id="WP_084642504.1">
    <property type="nucleotide sequence ID" value="NZ_CP014859.1"/>
</dbReference>
<protein>
    <submittedName>
        <fullName evidence="2">Deaminase</fullName>
    </submittedName>
</protein>
<feature type="compositionally biased region" description="Low complexity" evidence="1">
    <location>
        <begin position="98"/>
        <end position="107"/>
    </location>
</feature>
<dbReference type="InterPro" id="IPR032724">
    <property type="entry name" value="SCP1.201-like"/>
</dbReference>
<reference evidence="3" key="1">
    <citation type="submission" date="2016-03" db="EMBL/GenBank/DDBJ databases">
        <title>Complete genome sequence of the type strain Actinoalloteichus hymeniacidonis DSM 45092.</title>
        <authorList>
            <person name="Schaffert L."/>
            <person name="Albersmeier A."/>
            <person name="Winkler A."/>
            <person name="Kalinowski J."/>
            <person name="Zotchev S."/>
            <person name="Ruckert C."/>
        </authorList>
    </citation>
    <scope>NUCLEOTIDE SEQUENCE [LARGE SCALE GENOMIC DNA]</scope>
    <source>
        <strain evidence="3">HPA177(T) (DSM 45092(T))</strain>
    </source>
</reference>
<proteinExistence type="predicted"/>
<dbReference type="EMBL" id="CP014859">
    <property type="protein sequence ID" value="AOS61628.1"/>
    <property type="molecule type" value="Genomic_DNA"/>
</dbReference>
<gene>
    <name evidence="2" type="ORF">TL08_03990</name>
</gene>
<name>A0AAC9HLY4_9PSEU</name>